<dbReference type="Pfam" id="PF13861">
    <property type="entry name" value="FLgD_tudor"/>
    <property type="match status" value="1"/>
</dbReference>
<dbReference type="Pfam" id="PF13860">
    <property type="entry name" value="FlgD_ig"/>
    <property type="match status" value="1"/>
</dbReference>
<gene>
    <name evidence="8" type="ORF">MMIC_P0962</name>
</gene>
<name>A0A1L8CM68_9PROT</name>
<dbReference type="AlphaFoldDB" id="A0A1L8CM68"/>
<keyword evidence="3 5" id="KW-1005">Bacterial flagellum biogenesis</keyword>
<accession>A0A1L8CM68</accession>
<dbReference type="InterPro" id="IPR025965">
    <property type="entry name" value="FlgD/Vpr_Ig-like"/>
</dbReference>
<evidence type="ECO:0000259" key="7">
    <source>
        <dbReference type="Pfam" id="PF13861"/>
    </source>
</evidence>
<comment type="caution">
    <text evidence="8">The sequence shown here is derived from an EMBL/GenBank/DDBJ whole genome shotgun (WGS) entry which is preliminary data.</text>
</comment>
<keyword evidence="8" id="KW-0969">Cilium</keyword>
<dbReference type="InterPro" id="IPR005648">
    <property type="entry name" value="FlgD"/>
</dbReference>
<sequence length="222" mass="23490">MLTPTISPTANAANIDNTKKNDLGQKDIFLKLLVAQMEHQDPLKPQDATQMSSQLAQFNMVEQQTESNKLLQQLVAAGGVGNNAAPVTSGADYLGHNVTVNQNQILYNGTNQTFSAVLDEPSSDAMVYIFNSNGEPVKTMPMANMVAGSNQIVWDGTMDSGAQAPQGYYTVDISALNLNGGTIASSVHRSGVVEAVRFSSGGTELIVGGVSASLNEITEIRL</sequence>
<evidence type="ECO:0000256" key="5">
    <source>
        <dbReference type="RuleBase" id="RU362076"/>
    </source>
</evidence>
<evidence type="ECO:0000313" key="8">
    <source>
        <dbReference type="EMBL" id="GAV20001.1"/>
    </source>
</evidence>
<dbReference type="Gene3D" id="2.60.40.4070">
    <property type="match status" value="1"/>
</dbReference>
<dbReference type="InterPro" id="IPR025963">
    <property type="entry name" value="FLgD_Tudor"/>
</dbReference>
<comment type="similarity">
    <text evidence="1 5">Belongs to the FlgD family.</text>
</comment>
<feature type="domain" description="FlgD Tudor-like" evidence="7">
    <location>
        <begin position="88"/>
        <end position="218"/>
    </location>
</feature>
<proteinExistence type="inferred from homology"/>
<evidence type="ECO:0000313" key="9">
    <source>
        <dbReference type="Proteomes" id="UP000231632"/>
    </source>
</evidence>
<comment type="function">
    <text evidence="4 5">Required for flagellar hook formation. May act as a scaffolding protein.</text>
</comment>
<evidence type="ECO:0000259" key="6">
    <source>
        <dbReference type="Pfam" id="PF13860"/>
    </source>
</evidence>
<dbReference type="RefSeq" id="WP_072659323.1">
    <property type="nucleotide sequence ID" value="NZ_BDFD01000006.1"/>
</dbReference>
<dbReference type="EMBL" id="BDFD01000006">
    <property type="protein sequence ID" value="GAV20001.1"/>
    <property type="molecule type" value="Genomic_DNA"/>
</dbReference>
<keyword evidence="9" id="KW-1185">Reference proteome</keyword>
<dbReference type="STRING" id="1921010.MMIC_P0962"/>
<protein>
    <recommendedName>
        <fullName evidence="2 5">Basal-body rod modification protein FlgD</fullName>
    </recommendedName>
</protein>
<evidence type="ECO:0000256" key="1">
    <source>
        <dbReference type="ARBA" id="ARBA00010577"/>
    </source>
</evidence>
<dbReference type="Pfam" id="PF03963">
    <property type="entry name" value="FlgD"/>
    <property type="match status" value="1"/>
</dbReference>
<keyword evidence="8" id="KW-0282">Flagellum</keyword>
<feature type="domain" description="FlgD/Vpr Ig-like" evidence="6">
    <location>
        <begin position="108"/>
        <end position="176"/>
    </location>
</feature>
<organism evidence="8 9">
    <name type="scientific">Mariprofundus micogutta</name>
    <dbReference type="NCBI Taxonomy" id="1921010"/>
    <lineage>
        <taxon>Bacteria</taxon>
        <taxon>Pseudomonadati</taxon>
        <taxon>Pseudomonadota</taxon>
        <taxon>Candidatius Mariprofundia</taxon>
        <taxon>Mariprofundales</taxon>
        <taxon>Mariprofundaceae</taxon>
        <taxon>Mariprofundus</taxon>
    </lineage>
</organism>
<dbReference type="OrthoDB" id="9785233at2"/>
<dbReference type="Gene3D" id="2.30.30.910">
    <property type="match status" value="1"/>
</dbReference>
<evidence type="ECO:0000256" key="3">
    <source>
        <dbReference type="ARBA" id="ARBA00022795"/>
    </source>
</evidence>
<dbReference type="Proteomes" id="UP000231632">
    <property type="component" value="Unassembled WGS sequence"/>
</dbReference>
<keyword evidence="8" id="KW-0966">Cell projection</keyword>
<evidence type="ECO:0000256" key="4">
    <source>
        <dbReference type="ARBA" id="ARBA00024746"/>
    </source>
</evidence>
<evidence type="ECO:0000256" key="2">
    <source>
        <dbReference type="ARBA" id="ARBA00016013"/>
    </source>
</evidence>
<reference evidence="8 9" key="1">
    <citation type="journal article" date="2017" name="Arch. Microbiol.">
        <title>Mariprofundus micogutta sp. nov., a novel iron-oxidizing zetaproteobacterium isolated from a deep-sea hydrothermal field at the Bayonnaise knoll of the Izu-Ogasawara arc, and a description of Mariprofundales ord. nov. and Zetaproteobacteria classis nov.</title>
        <authorList>
            <person name="Makita H."/>
            <person name="Tanaka E."/>
            <person name="Mitsunobu S."/>
            <person name="Miyazaki M."/>
            <person name="Nunoura T."/>
            <person name="Uematsu K."/>
            <person name="Takaki Y."/>
            <person name="Nishi S."/>
            <person name="Shimamura S."/>
            <person name="Takai K."/>
        </authorList>
    </citation>
    <scope>NUCLEOTIDE SEQUENCE [LARGE SCALE GENOMIC DNA]</scope>
    <source>
        <strain evidence="8 9">ET2</strain>
    </source>
</reference>
<dbReference type="GO" id="GO:0044781">
    <property type="term" value="P:bacterial-type flagellum organization"/>
    <property type="evidence" value="ECO:0007669"/>
    <property type="project" value="UniProtKB-UniRule"/>
</dbReference>